<protein>
    <submittedName>
        <fullName evidence="1">Uncharacterized conserved protein, DUF934 family</fullName>
    </submittedName>
</protein>
<proteinExistence type="predicted"/>
<dbReference type="Proteomes" id="UP000192923">
    <property type="component" value="Unassembled WGS sequence"/>
</dbReference>
<accession>A0A1Y6D2T2</accession>
<gene>
    <name evidence="1" type="ORF">SAMN02949497_4106</name>
</gene>
<dbReference type="PIRSF" id="PIRSF030820">
    <property type="entry name" value="UCP030820"/>
    <property type="match status" value="1"/>
</dbReference>
<dbReference type="EMBL" id="FXAM01000001">
    <property type="protein sequence ID" value="SMF96700.1"/>
    <property type="molecule type" value="Genomic_DNA"/>
</dbReference>
<evidence type="ECO:0000313" key="1">
    <source>
        <dbReference type="EMBL" id="SMF96700.1"/>
    </source>
</evidence>
<dbReference type="RefSeq" id="WP_085215561.1">
    <property type="nucleotide sequence ID" value="NZ_FXAM01000001.1"/>
</dbReference>
<dbReference type="OrthoDB" id="9800421at2"/>
<evidence type="ECO:0000313" key="2">
    <source>
        <dbReference type="Proteomes" id="UP000192923"/>
    </source>
</evidence>
<dbReference type="Pfam" id="PF06073">
    <property type="entry name" value="DUF934"/>
    <property type="match status" value="1"/>
</dbReference>
<dbReference type="InterPro" id="IPR008318">
    <property type="entry name" value="UCP030820"/>
</dbReference>
<dbReference type="AlphaFoldDB" id="A0A1Y6D2T2"/>
<dbReference type="STRING" id="1760988.SAMN02949497_4106"/>
<sequence length="159" mass="17671">MAIIKHGGIIPDDWRHIADDEALPPGKASVSLKRWQAEKSELSGHAGLGVRLEAADAPEDIAADLARFDLIVLELAHFADGRVFSQARLLRERFGYAGELRARGDFLRDQMFYLARVGIDAFELAEGVDPAKWLPALTEFSVTYQAAVDNPLPLYRRRA</sequence>
<reference evidence="1 2" key="1">
    <citation type="submission" date="2016-12" db="EMBL/GenBank/DDBJ databases">
        <authorList>
            <person name="Song W.-J."/>
            <person name="Kurnit D.M."/>
        </authorList>
    </citation>
    <scope>NUCLEOTIDE SEQUENCE [LARGE SCALE GENOMIC DNA]</scope>
    <source>
        <strain evidence="1 2">175</strain>
    </source>
</reference>
<keyword evidence="2" id="KW-1185">Reference proteome</keyword>
<organism evidence="1 2">
    <name type="scientific">Methylomagnum ishizawai</name>
    <dbReference type="NCBI Taxonomy" id="1760988"/>
    <lineage>
        <taxon>Bacteria</taxon>
        <taxon>Pseudomonadati</taxon>
        <taxon>Pseudomonadota</taxon>
        <taxon>Gammaproteobacteria</taxon>
        <taxon>Methylococcales</taxon>
        <taxon>Methylococcaceae</taxon>
        <taxon>Methylomagnum</taxon>
    </lineage>
</organism>
<name>A0A1Y6D2T2_9GAMM</name>